<evidence type="ECO:0000313" key="2">
    <source>
        <dbReference type="Proteomes" id="UP000233469"/>
    </source>
</evidence>
<dbReference type="InterPro" id="IPR004242">
    <property type="entry name" value="Transposase_21"/>
</dbReference>
<reference evidence="1 2" key="1">
    <citation type="submission" date="2016-04" db="EMBL/GenBank/DDBJ databases">
        <title>Genome analyses suggest a sexual origin of heterokaryosis in a supposedly ancient asexual fungus.</title>
        <authorList>
            <person name="Ropars J."/>
            <person name="Sedzielewska K."/>
            <person name="Noel J."/>
            <person name="Charron P."/>
            <person name="Farinelli L."/>
            <person name="Marton T."/>
            <person name="Kruger M."/>
            <person name="Pelin A."/>
            <person name="Brachmann A."/>
            <person name="Corradi N."/>
        </authorList>
    </citation>
    <scope>NUCLEOTIDE SEQUENCE [LARGE SCALE GENOMIC DNA]</scope>
    <source>
        <strain evidence="1 2">C2</strain>
    </source>
</reference>
<evidence type="ECO:0008006" key="3">
    <source>
        <dbReference type="Google" id="ProtNLM"/>
    </source>
</evidence>
<gene>
    <name evidence="1" type="ORF">RhiirC2_720533</name>
</gene>
<proteinExistence type="predicted"/>
<reference evidence="1 2" key="2">
    <citation type="submission" date="2017-10" db="EMBL/GenBank/DDBJ databases">
        <title>Extensive intraspecific genome diversity in a model arbuscular mycorrhizal fungus.</title>
        <authorList>
            <person name="Chen E.C.H."/>
            <person name="Morin E."/>
            <person name="Baudet D."/>
            <person name="Noel J."/>
            <person name="Ndikumana S."/>
            <person name="Charron P."/>
            <person name="St-Onge C."/>
            <person name="Giorgi J."/>
            <person name="Grigoriev I.V."/>
            <person name="Roux C."/>
            <person name="Martin F.M."/>
            <person name="Corradi N."/>
        </authorList>
    </citation>
    <scope>NUCLEOTIDE SEQUENCE [LARGE SCALE GENOMIC DNA]</scope>
    <source>
        <strain evidence="1 2">C2</strain>
    </source>
</reference>
<dbReference type="VEuPathDB" id="FungiDB:FUN_002209"/>
<name>A0A2N1M9W5_9GLOM</name>
<dbReference type="Proteomes" id="UP000233469">
    <property type="component" value="Unassembled WGS sequence"/>
</dbReference>
<organism evidence="1 2">
    <name type="scientific">Rhizophagus irregularis</name>
    <dbReference type="NCBI Taxonomy" id="588596"/>
    <lineage>
        <taxon>Eukaryota</taxon>
        <taxon>Fungi</taxon>
        <taxon>Fungi incertae sedis</taxon>
        <taxon>Mucoromycota</taxon>
        <taxon>Glomeromycotina</taxon>
        <taxon>Glomeromycetes</taxon>
        <taxon>Glomerales</taxon>
        <taxon>Glomeraceae</taxon>
        <taxon>Rhizophagus</taxon>
    </lineage>
</organism>
<dbReference type="VEuPathDB" id="FungiDB:RhiirA1_503366"/>
<sequence>MKKGERDFGTRNLIESTDVQIEEGTYSYIDVAVSDGPMEIDARSNNSDSDNSNNEPEFNFLVKKPKKQEQLIGHSVGSTSSNITHPLVLIEQFLNINEDNEHVNEDESDSEYDNDEQDEQTVNFDALDIEDHFDNIPITRFEESCRKWTVRSNNYQELSDIYDGRIWKNFRDPTNNQAFFWHEVSDSHLGIMLNLDWFQPFTNAQYSVGVIYGIICNLPQSERFKTSNIITLAVIPGPNEPKLHQLNHYLAPIIDQFMELREGIDLSSTYKSSIYRLWKECNTEDARKKHISKNLVRWSEIHCLPYFNPAQFLIVDPMHCLFLGIAKWIVTRLWIEEG</sequence>
<accession>A0A2N1M9W5</accession>
<evidence type="ECO:0000313" key="1">
    <source>
        <dbReference type="EMBL" id="PKK58420.1"/>
    </source>
</evidence>
<dbReference type="Pfam" id="PF02992">
    <property type="entry name" value="Transposase_21"/>
    <property type="match status" value="1"/>
</dbReference>
<dbReference type="VEuPathDB" id="FungiDB:RhiirFUN_015194"/>
<dbReference type="AlphaFoldDB" id="A0A2N1M9W5"/>
<protein>
    <recommendedName>
        <fullName evidence="3">Transposase domain-containing protein</fullName>
    </recommendedName>
</protein>
<dbReference type="EMBL" id="LLXL01003610">
    <property type="protein sequence ID" value="PKK58420.1"/>
    <property type="molecule type" value="Genomic_DNA"/>
</dbReference>
<comment type="caution">
    <text evidence="1">The sequence shown here is derived from an EMBL/GenBank/DDBJ whole genome shotgun (WGS) entry which is preliminary data.</text>
</comment>